<evidence type="ECO:0000313" key="2">
    <source>
        <dbReference type="EMBL" id="KOF79027.1"/>
    </source>
</evidence>
<feature type="compositionally biased region" description="Polar residues" evidence="1">
    <location>
        <begin position="66"/>
        <end position="101"/>
    </location>
</feature>
<protein>
    <submittedName>
        <fullName evidence="2">Uncharacterized protein</fullName>
    </submittedName>
</protein>
<feature type="region of interest" description="Disordered" evidence="1">
    <location>
        <begin position="23"/>
        <end position="44"/>
    </location>
</feature>
<gene>
    <name evidence="2" type="ORF">OCBIM_22030006mg</name>
</gene>
<dbReference type="EMBL" id="KQ420882">
    <property type="protein sequence ID" value="KOF79027.1"/>
    <property type="molecule type" value="Genomic_DNA"/>
</dbReference>
<sequence>MENDETLRTYMVSLYLPYLRDRSTDPSAKRVNTASAGPARNRPKALKRIKTTFKRTGRRLRKHFSRLTSRSSSVPTFSRQTSSKEQIETNQGSEESSTASKALSEGKHFWMMMNLFPK</sequence>
<name>A0A0L8GQ51_OCTBM</name>
<evidence type="ECO:0000256" key="1">
    <source>
        <dbReference type="SAM" id="MobiDB-lite"/>
    </source>
</evidence>
<accession>A0A0L8GQ51</accession>
<proteinExistence type="predicted"/>
<reference evidence="2" key="1">
    <citation type="submission" date="2015-07" db="EMBL/GenBank/DDBJ databases">
        <title>MeaNS - Measles Nucleotide Surveillance Program.</title>
        <authorList>
            <person name="Tran T."/>
            <person name="Druce J."/>
        </authorList>
    </citation>
    <scope>NUCLEOTIDE SEQUENCE</scope>
    <source>
        <strain evidence="2">UCB-OBI-ISO-001</strain>
        <tissue evidence="2">Gonad</tissue>
    </source>
</reference>
<dbReference type="AlphaFoldDB" id="A0A0L8GQ51"/>
<organism evidence="2">
    <name type="scientific">Octopus bimaculoides</name>
    <name type="common">California two-spotted octopus</name>
    <dbReference type="NCBI Taxonomy" id="37653"/>
    <lineage>
        <taxon>Eukaryota</taxon>
        <taxon>Metazoa</taxon>
        <taxon>Spiralia</taxon>
        <taxon>Lophotrochozoa</taxon>
        <taxon>Mollusca</taxon>
        <taxon>Cephalopoda</taxon>
        <taxon>Coleoidea</taxon>
        <taxon>Octopodiformes</taxon>
        <taxon>Octopoda</taxon>
        <taxon>Incirrata</taxon>
        <taxon>Octopodidae</taxon>
        <taxon>Octopus</taxon>
    </lineage>
</organism>
<feature type="region of interest" description="Disordered" evidence="1">
    <location>
        <begin position="63"/>
        <end position="103"/>
    </location>
</feature>